<protein>
    <submittedName>
        <fullName evidence="4">ZNF574 isoform 3</fullName>
    </submittedName>
</protein>
<dbReference type="InterPro" id="IPR013087">
    <property type="entry name" value="Znf_C2H2_type"/>
</dbReference>
<keyword evidence="1" id="KW-0479">Metal-binding</keyword>
<dbReference type="PROSITE" id="PS00028">
    <property type="entry name" value="ZINC_FINGER_C2H2_1"/>
    <property type="match status" value="2"/>
</dbReference>
<accession>A0A2J8QGK9</accession>
<evidence type="ECO:0000256" key="2">
    <source>
        <dbReference type="SAM" id="MobiDB-lite"/>
    </source>
</evidence>
<feature type="non-terminal residue" evidence="4">
    <location>
        <position position="125"/>
    </location>
</feature>
<evidence type="ECO:0000259" key="3">
    <source>
        <dbReference type="PROSITE" id="PS50157"/>
    </source>
</evidence>
<evidence type="ECO:0000313" key="4">
    <source>
        <dbReference type="EMBL" id="PNI95403.1"/>
    </source>
</evidence>
<comment type="caution">
    <text evidence="4">The sequence shown here is derived from an EMBL/GenBank/DDBJ whole genome shotgun (WGS) entry which is preliminary data.</text>
</comment>
<name>A0A2J8QGK9_PANTR</name>
<feature type="region of interest" description="Disordered" evidence="2">
    <location>
        <begin position="104"/>
        <end position="125"/>
    </location>
</feature>
<dbReference type="InterPro" id="IPR036236">
    <property type="entry name" value="Znf_C2H2_sf"/>
</dbReference>
<feature type="domain" description="C2H2-type" evidence="3">
    <location>
        <begin position="16"/>
        <end position="43"/>
    </location>
</feature>
<dbReference type="GO" id="GO:0008270">
    <property type="term" value="F:zinc ion binding"/>
    <property type="evidence" value="ECO:0007669"/>
    <property type="project" value="UniProtKB-KW"/>
</dbReference>
<evidence type="ECO:0000256" key="1">
    <source>
        <dbReference type="PROSITE-ProRule" id="PRU00042"/>
    </source>
</evidence>
<gene>
    <name evidence="4" type="ORF">CK820_G0030548</name>
</gene>
<keyword evidence="1" id="KW-0862">Zinc</keyword>
<evidence type="ECO:0000313" key="5">
    <source>
        <dbReference type="Proteomes" id="UP000236370"/>
    </source>
</evidence>
<proteinExistence type="predicted"/>
<dbReference type="AlphaFoldDB" id="A0A2J8QGK9"/>
<feature type="domain" description="C2H2-type" evidence="3">
    <location>
        <begin position="76"/>
        <end position="98"/>
    </location>
</feature>
<dbReference type="Proteomes" id="UP000236370">
    <property type="component" value="Unassembled WGS sequence"/>
</dbReference>
<dbReference type="PROSITE" id="PS50157">
    <property type="entry name" value="ZINC_FINGER_C2H2_2"/>
    <property type="match status" value="2"/>
</dbReference>
<dbReference type="Gene3D" id="3.30.160.60">
    <property type="entry name" value="Classic Zinc Finger"/>
    <property type="match status" value="1"/>
</dbReference>
<dbReference type="EMBL" id="NBAG03000039">
    <property type="protein sequence ID" value="PNI95403.1"/>
    <property type="molecule type" value="Genomic_DNA"/>
</dbReference>
<organism evidence="4 5">
    <name type="scientific">Pan troglodytes</name>
    <name type="common">Chimpanzee</name>
    <dbReference type="NCBI Taxonomy" id="9598"/>
    <lineage>
        <taxon>Eukaryota</taxon>
        <taxon>Metazoa</taxon>
        <taxon>Chordata</taxon>
        <taxon>Craniata</taxon>
        <taxon>Vertebrata</taxon>
        <taxon>Euteleostomi</taxon>
        <taxon>Mammalia</taxon>
        <taxon>Eutheria</taxon>
        <taxon>Euarchontoglires</taxon>
        <taxon>Primates</taxon>
        <taxon>Haplorrhini</taxon>
        <taxon>Catarrhini</taxon>
        <taxon>Hominidae</taxon>
        <taxon>Pan</taxon>
    </lineage>
</organism>
<dbReference type="SMART" id="SM00355">
    <property type="entry name" value="ZnF_C2H2"/>
    <property type="match status" value="2"/>
</dbReference>
<dbReference type="SUPFAM" id="SSF57667">
    <property type="entry name" value="beta-beta-alpha zinc fingers"/>
    <property type="match status" value="1"/>
</dbReference>
<reference evidence="4 5" key="1">
    <citation type="submission" date="2017-12" db="EMBL/GenBank/DDBJ databases">
        <title>High-resolution comparative analysis of great ape genomes.</title>
        <authorList>
            <person name="Pollen A."/>
            <person name="Hastie A."/>
            <person name="Hormozdiari F."/>
            <person name="Dougherty M."/>
            <person name="Liu R."/>
            <person name="Chaisson M."/>
            <person name="Hoppe E."/>
            <person name="Hill C."/>
            <person name="Pang A."/>
            <person name="Hillier L."/>
            <person name="Baker C."/>
            <person name="Armstrong J."/>
            <person name="Shendure J."/>
            <person name="Paten B."/>
            <person name="Wilson R."/>
            <person name="Chao H."/>
            <person name="Schneider V."/>
            <person name="Ventura M."/>
            <person name="Kronenberg Z."/>
            <person name="Murali S."/>
            <person name="Gordon D."/>
            <person name="Cantsilieris S."/>
            <person name="Munson K."/>
            <person name="Nelson B."/>
            <person name="Raja A."/>
            <person name="Underwood J."/>
            <person name="Diekhans M."/>
            <person name="Fiddes I."/>
            <person name="Haussler D."/>
            <person name="Eichler E."/>
        </authorList>
    </citation>
    <scope>NUCLEOTIDE SEQUENCE [LARGE SCALE GENOMIC DNA]</scope>
    <source>
        <strain evidence="4">Yerkes chimp pedigree #C0471</strain>
    </source>
</reference>
<keyword evidence="1" id="KW-0863">Zinc-finger</keyword>
<sequence length="125" mass="13848">MTEESEETVLYIEHRYVCSECNQLYGSLEEVLMHQNSHVPQQHFELVGVADPGVTVATDTASGTGLYQTLVQESQYQCLECGQLLMSPSQLLEHQELHLKMMAPQEAVPAEPPPKAPPLSSSTIH</sequence>